<evidence type="ECO:0000313" key="3">
    <source>
        <dbReference type="EMBL" id="KAA5276247.1"/>
    </source>
</evidence>
<dbReference type="CDD" id="cd13926">
    <property type="entry name" value="N-acetylmuramidase_GH108"/>
    <property type="match status" value="1"/>
</dbReference>
<name>A0A4Q5H8E7_9BACE</name>
<dbReference type="InterPro" id="IPR018537">
    <property type="entry name" value="Peptidoglycan-bd_3"/>
</dbReference>
<sequence length="174" mass="19641">MADVMKLVPYILKWEGGFVNDPQDLGGATNMGVTISTWKQVGYDKDGDGDIDVNDLHLLTRDDVVNRVLKPHYWDRWRADEIESQSIANIVVDWVWGSGKPGITRVQKILGVKQDGIVGPKTLAAINSCSPLPLFGMIKAERKRYIDEICRKRPANNKFKKGWLNRLEDLSYVG</sequence>
<dbReference type="Proteomes" id="UP000335496">
    <property type="component" value="Unassembled WGS sequence"/>
</dbReference>
<dbReference type="Proteomes" id="UP000291917">
    <property type="component" value="Unassembled WGS sequence"/>
</dbReference>
<dbReference type="InterPro" id="IPR018247">
    <property type="entry name" value="EF_Hand_1_Ca_BS"/>
</dbReference>
<comment type="caution">
    <text evidence="4">The sequence shown here is derived from an EMBL/GenBank/DDBJ whole genome shotgun (WGS) entry which is preliminary data.</text>
</comment>
<accession>A0A4Q5H8E7</accession>
<dbReference type="Pfam" id="PF09374">
    <property type="entry name" value="PG_binding_3"/>
    <property type="match status" value="1"/>
</dbReference>
<feature type="domain" description="TtsA-like Glycoside hydrolase family 108" evidence="1">
    <location>
        <begin position="10"/>
        <end position="99"/>
    </location>
</feature>
<dbReference type="InterPro" id="IPR008565">
    <property type="entry name" value="TtsA-like_GH18_dom"/>
</dbReference>
<dbReference type="RefSeq" id="WP_130088875.1">
    <property type="nucleotide sequence ID" value="NZ_RCXL01000003.1"/>
</dbReference>
<dbReference type="InterPro" id="IPR023346">
    <property type="entry name" value="Lysozyme-like_dom_sf"/>
</dbReference>
<evidence type="ECO:0000313" key="5">
    <source>
        <dbReference type="Proteomes" id="UP000291917"/>
    </source>
</evidence>
<dbReference type="AlphaFoldDB" id="A0A4Q5H8E7"/>
<evidence type="ECO:0000259" key="2">
    <source>
        <dbReference type="Pfam" id="PF09374"/>
    </source>
</evidence>
<dbReference type="PROSITE" id="PS00018">
    <property type="entry name" value="EF_HAND_1"/>
    <property type="match status" value="1"/>
</dbReference>
<proteinExistence type="predicted"/>
<evidence type="ECO:0000313" key="6">
    <source>
        <dbReference type="Proteomes" id="UP000335496"/>
    </source>
</evidence>
<dbReference type="EMBL" id="VVZX01000003">
    <property type="protein sequence ID" value="KAA5276247.1"/>
    <property type="molecule type" value="Genomic_DNA"/>
</dbReference>
<evidence type="ECO:0000313" key="4">
    <source>
        <dbReference type="EMBL" id="RYT77504.1"/>
    </source>
</evidence>
<dbReference type="EMBL" id="RCXL01000003">
    <property type="protein sequence ID" value="RYT77504.1"/>
    <property type="molecule type" value="Genomic_DNA"/>
</dbReference>
<evidence type="ECO:0000259" key="1">
    <source>
        <dbReference type="Pfam" id="PF05838"/>
    </source>
</evidence>
<feature type="domain" description="Peptidoglycan binding" evidence="2">
    <location>
        <begin position="104"/>
        <end position="168"/>
    </location>
</feature>
<dbReference type="Pfam" id="PF05838">
    <property type="entry name" value="Glyco_hydro_108"/>
    <property type="match status" value="1"/>
</dbReference>
<reference evidence="3 6" key="1">
    <citation type="journal article" date="2019" name="Nat. Med.">
        <title>A library of human gut bacterial isolates paired with longitudinal multiomics data enables mechanistic microbiome research.</title>
        <authorList>
            <person name="Poyet M."/>
            <person name="Groussin M."/>
            <person name="Gibbons S.M."/>
            <person name="Avila-Pacheco J."/>
            <person name="Jiang X."/>
            <person name="Kearney S.M."/>
            <person name="Perrotta A.R."/>
            <person name="Berdy B."/>
            <person name="Zhao S."/>
            <person name="Lieberman T.D."/>
            <person name="Swanson P.K."/>
            <person name="Smith M."/>
            <person name="Roesemann S."/>
            <person name="Alexander J.E."/>
            <person name="Rich S.A."/>
            <person name="Livny J."/>
            <person name="Vlamakis H."/>
            <person name="Clish C."/>
            <person name="Bullock K."/>
            <person name="Deik A."/>
            <person name="Scott J."/>
            <person name="Pierce K.A."/>
            <person name="Xavier R.J."/>
            <person name="Alm E.J."/>
        </authorList>
    </citation>
    <scope>NUCLEOTIDE SEQUENCE [LARGE SCALE GENOMIC DNA]</scope>
    <source>
        <strain evidence="3 6">BIOML-A1</strain>
    </source>
</reference>
<protein>
    <submittedName>
        <fullName evidence="4">Peptidoglycan domain protein</fullName>
    </submittedName>
</protein>
<gene>
    <name evidence="4" type="ORF">EAJ03_02875</name>
    <name evidence="3" type="ORF">F2Z23_02865</name>
</gene>
<organism evidence="4 5">
    <name type="scientific">Bacteroides eggerthii</name>
    <dbReference type="NCBI Taxonomy" id="28111"/>
    <lineage>
        <taxon>Bacteria</taxon>
        <taxon>Pseudomonadati</taxon>
        <taxon>Bacteroidota</taxon>
        <taxon>Bacteroidia</taxon>
        <taxon>Bacteroidales</taxon>
        <taxon>Bacteroidaceae</taxon>
        <taxon>Bacteroides</taxon>
    </lineage>
</organism>
<reference evidence="4 5" key="2">
    <citation type="journal article" date="2019" name="Science, e1252229">
        <title>Invertible promoters mediate bacterial phase variation, antibiotic resistance, and host adaptation in the gut.</title>
        <authorList>
            <person name="Jiang X."/>
            <person name="Hall A.B."/>
            <person name="Arthur T.D."/>
            <person name="Plichta D.R."/>
            <person name="Covington C.T."/>
            <person name="Poyet M."/>
            <person name="Crothers J."/>
            <person name="Moses P.L."/>
            <person name="Tolonen A.C."/>
            <person name="Vlamakis H."/>
            <person name="Alm E.J."/>
            <person name="Xavier R.J."/>
        </authorList>
    </citation>
    <scope>NUCLEOTIDE SEQUENCE [LARGE SCALE GENOMIC DNA]</scope>
    <source>
        <strain evidence="5">bj_0095</strain>
        <strain evidence="4">Bj_0095</strain>
    </source>
</reference>
<keyword evidence="6" id="KW-1185">Reference proteome</keyword>
<dbReference type="Gene3D" id="1.20.141.10">
    <property type="entry name" value="Chitosanase, subunit A, domain 1"/>
    <property type="match status" value="1"/>
</dbReference>
<dbReference type="SUPFAM" id="SSF53955">
    <property type="entry name" value="Lysozyme-like"/>
    <property type="match status" value="1"/>
</dbReference>